<dbReference type="KEGG" id="tcu:Tcur_3762"/>
<dbReference type="RefSeq" id="WP_012854079.1">
    <property type="nucleotide sequence ID" value="NC_013510.1"/>
</dbReference>
<keyword evidence="3" id="KW-1185">Reference proteome</keyword>
<sequence>MRTPQRATLRSQWLGQQLRELREKSGLLLKDAAEYLQRDPGTVSRFESGFYPIRRPDLLALMDLYGVSDPQRREALLRLSQDVWQKGWWDGYVHDVAGSMIDFVWLEARATHIRSFAAIVVPGLLQTPEYAEHVIRVNEPGASPDQIKRWLELRMTRQRLLDGDTPPRLSVILDEAVLHRQIGTPAIMAAQLRHLIEYAARPTVDIRVLPFRAGTPAGTYGTFDIFTLPDSFPEVAYTETLAGAIYIESPDTERFIRAYDGHESLALGPADSIELISALAEEWQ</sequence>
<dbReference type="GO" id="GO:0003677">
    <property type="term" value="F:DNA binding"/>
    <property type="evidence" value="ECO:0007669"/>
    <property type="project" value="InterPro"/>
</dbReference>
<feature type="domain" description="HTH cro/C1-type" evidence="1">
    <location>
        <begin position="18"/>
        <end position="72"/>
    </location>
</feature>
<evidence type="ECO:0000259" key="1">
    <source>
        <dbReference type="PROSITE" id="PS50943"/>
    </source>
</evidence>
<dbReference type="SUPFAM" id="SSF47413">
    <property type="entry name" value="lambda repressor-like DNA-binding domains"/>
    <property type="match status" value="1"/>
</dbReference>
<protein>
    <submittedName>
        <fullName evidence="2">Helix-turn-helix domain protein</fullName>
    </submittedName>
</protein>
<dbReference type="Pfam" id="PF13560">
    <property type="entry name" value="HTH_31"/>
    <property type="match status" value="1"/>
</dbReference>
<evidence type="ECO:0000313" key="3">
    <source>
        <dbReference type="Proteomes" id="UP000001918"/>
    </source>
</evidence>
<accession>D1ACY6</accession>
<dbReference type="eggNOG" id="COG1396">
    <property type="taxonomic scope" value="Bacteria"/>
</dbReference>
<dbReference type="OrthoDB" id="5177725at2"/>
<dbReference type="HOGENOM" id="CLU_055817_1_3_11"/>
<dbReference type="InterPro" id="IPR001387">
    <property type="entry name" value="Cro/C1-type_HTH"/>
</dbReference>
<evidence type="ECO:0000313" key="2">
    <source>
        <dbReference type="EMBL" id="ACY99295.1"/>
    </source>
</evidence>
<reference evidence="2 3" key="1">
    <citation type="journal article" date="2011" name="Stand. Genomic Sci.">
        <title>Complete genome sequence of Thermomonospora curvata type strain (B9).</title>
        <authorList>
            <person name="Chertkov O."/>
            <person name="Sikorski J."/>
            <person name="Nolan M."/>
            <person name="Lapidus A."/>
            <person name="Lucas S."/>
            <person name="Del Rio T.G."/>
            <person name="Tice H."/>
            <person name="Cheng J.F."/>
            <person name="Goodwin L."/>
            <person name="Pitluck S."/>
            <person name="Liolios K."/>
            <person name="Ivanova N."/>
            <person name="Mavromatis K."/>
            <person name="Mikhailova N."/>
            <person name="Ovchinnikova G."/>
            <person name="Pati A."/>
            <person name="Chen A."/>
            <person name="Palaniappan K."/>
            <person name="Djao O.D."/>
            <person name="Land M."/>
            <person name="Hauser L."/>
            <person name="Chang Y.J."/>
            <person name="Jeffries C.D."/>
            <person name="Brettin T."/>
            <person name="Han C."/>
            <person name="Detter J.C."/>
            <person name="Rohde M."/>
            <person name="Goker M."/>
            <person name="Woyke T."/>
            <person name="Bristow J."/>
            <person name="Eisen J.A."/>
            <person name="Markowitz V."/>
            <person name="Hugenholtz P."/>
            <person name="Klenk H.P."/>
            <person name="Kyrpides N.C."/>
        </authorList>
    </citation>
    <scope>NUCLEOTIDE SEQUENCE [LARGE SCALE GENOMIC DNA]</scope>
    <source>
        <strain evidence="3">ATCC 19995 / DSM 43183 / JCM 3096 / KCTC 9072 / NBRC 15933 / NCIMB 10081 / Henssen B9</strain>
    </source>
</reference>
<dbReference type="Pfam" id="PF19054">
    <property type="entry name" value="DUF5753"/>
    <property type="match status" value="1"/>
</dbReference>
<dbReference type="Proteomes" id="UP000001918">
    <property type="component" value="Chromosome"/>
</dbReference>
<organism evidence="2 3">
    <name type="scientific">Thermomonospora curvata (strain ATCC 19995 / DSM 43183 / JCM 3096 / KCTC 9072 / NBRC 15933 / NCIMB 10081 / Henssen B9)</name>
    <dbReference type="NCBI Taxonomy" id="471852"/>
    <lineage>
        <taxon>Bacteria</taxon>
        <taxon>Bacillati</taxon>
        <taxon>Actinomycetota</taxon>
        <taxon>Actinomycetes</taxon>
        <taxon>Streptosporangiales</taxon>
        <taxon>Thermomonosporaceae</taxon>
        <taxon>Thermomonospora</taxon>
    </lineage>
</organism>
<proteinExistence type="predicted"/>
<dbReference type="Gene3D" id="1.10.260.40">
    <property type="entry name" value="lambda repressor-like DNA-binding domains"/>
    <property type="match status" value="1"/>
</dbReference>
<dbReference type="PROSITE" id="PS50943">
    <property type="entry name" value="HTH_CROC1"/>
    <property type="match status" value="1"/>
</dbReference>
<dbReference type="SMART" id="SM00530">
    <property type="entry name" value="HTH_XRE"/>
    <property type="match status" value="1"/>
</dbReference>
<dbReference type="AlphaFoldDB" id="D1ACY6"/>
<dbReference type="InterPro" id="IPR010982">
    <property type="entry name" value="Lambda_DNA-bd_dom_sf"/>
</dbReference>
<dbReference type="EMBL" id="CP001738">
    <property type="protein sequence ID" value="ACY99295.1"/>
    <property type="molecule type" value="Genomic_DNA"/>
</dbReference>
<gene>
    <name evidence="2" type="ordered locus">Tcur_3762</name>
</gene>
<dbReference type="CDD" id="cd00093">
    <property type="entry name" value="HTH_XRE"/>
    <property type="match status" value="1"/>
</dbReference>
<name>D1ACY6_THECD</name>
<dbReference type="InterPro" id="IPR043917">
    <property type="entry name" value="DUF5753"/>
</dbReference>
<dbReference type="STRING" id="471852.Tcur_3762"/>